<dbReference type="InterPro" id="IPR014756">
    <property type="entry name" value="Ig_E-set"/>
</dbReference>
<comment type="caution">
    <text evidence="6">The sequence shown here is derived from an EMBL/GenBank/DDBJ whole genome shotgun (WGS) entry which is preliminary data.</text>
</comment>
<evidence type="ECO:0000313" key="7">
    <source>
        <dbReference type="Proteomes" id="UP000186922"/>
    </source>
</evidence>
<feature type="signal peptide" evidence="4">
    <location>
        <begin position="1"/>
        <end position="25"/>
    </location>
</feature>
<dbReference type="SMART" id="SM00737">
    <property type="entry name" value="ML"/>
    <property type="match status" value="1"/>
</dbReference>
<dbReference type="InterPro" id="IPR003172">
    <property type="entry name" value="ML_dom"/>
</dbReference>
<feature type="domain" description="MD-2-related lipid-recognition" evidence="5">
    <location>
        <begin position="30"/>
        <end position="155"/>
    </location>
</feature>
<evidence type="ECO:0000256" key="1">
    <source>
        <dbReference type="ARBA" id="ARBA00004613"/>
    </source>
</evidence>
<dbReference type="GO" id="GO:0005576">
    <property type="term" value="C:extracellular region"/>
    <property type="evidence" value="ECO:0007669"/>
    <property type="project" value="UniProtKB-SubCell"/>
</dbReference>
<evidence type="ECO:0000256" key="4">
    <source>
        <dbReference type="SAM" id="SignalP"/>
    </source>
</evidence>
<reference evidence="6 7" key="1">
    <citation type="journal article" date="2016" name="Nat. Commun.">
        <title>Extremotolerant tardigrade genome and improved radiotolerance of human cultured cells by tardigrade-unique protein.</title>
        <authorList>
            <person name="Hashimoto T."/>
            <person name="Horikawa D.D."/>
            <person name="Saito Y."/>
            <person name="Kuwahara H."/>
            <person name="Kozuka-Hata H."/>
            <person name="Shin-I T."/>
            <person name="Minakuchi Y."/>
            <person name="Ohishi K."/>
            <person name="Motoyama A."/>
            <person name="Aizu T."/>
            <person name="Enomoto A."/>
            <person name="Kondo K."/>
            <person name="Tanaka S."/>
            <person name="Hara Y."/>
            <person name="Koshikawa S."/>
            <person name="Sagara H."/>
            <person name="Miura T."/>
            <person name="Yokobori S."/>
            <person name="Miyagawa K."/>
            <person name="Suzuki Y."/>
            <person name="Kubo T."/>
            <person name="Oyama M."/>
            <person name="Kohara Y."/>
            <person name="Fujiyama A."/>
            <person name="Arakawa K."/>
            <person name="Katayama T."/>
            <person name="Toyoda A."/>
            <person name="Kunieda T."/>
        </authorList>
    </citation>
    <scope>NUCLEOTIDE SEQUENCE [LARGE SCALE GENOMIC DNA]</scope>
    <source>
        <strain evidence="6 7">YOKOZUNA-1</strain>
    </source>
</reference>
<dbReference type="Gene3D" id="2.60.40.770">
    <property type="match status" value="1"/>
</dbReference>
<protein>
    <recommendedName>
        <fullName evidence="5">MD-2-related lipid-recognition domain-containing protein</fullName>
    </recommendedName>
</protein>
<evidence type="ECO:0000256" key="3">
    <source>
        <dbReference type="ARBA" id="ARBA00022525"/>
    </source>
</evidence>
<dbReference type="SUPFAM" id="SSF81296">
    <property type="entry name" value="E set domains"/>
    <property type="match status" value="1"/>
</dbReference>
<dbReference type="AlphaFoldDB" id="A0A1D1VRF3"/>
<keyword evidence="7" id="KW-1185">Reference proteome</keyword>
<gene>
    <name evidence="6" type="primary">RvY_11895-1</name>
    <name evidence="6" type="synonym">RvY_11895.1</name>
    <name evidence="6" type="ORF">RvY_11895</name>
</gene>
<evidence type="ECO:0000256" key="2">
    <source>
        <dbReference type="ARBA" id="ARBA00006370"/>
    </source>
</evidence>
<dbReference type="Proteomes" id="UP000186922">
    <property type="component" value="Unassembled WGS sequence"/>
</dbReference>
<comment type="similarity">
    <text evidence="2">Belongs to the NPC2 family.</text>
</comment>
<feature type="chain" id="PRO_5008898755" description="MD-2-related lipid-recognition domain-containing protein" evidence="4">
    <location>
        <begin position="26"/>
        <end position="158"/>
    </location>
</feature>
<organism evidence="6 7">
    <name type="scientific">Ramazzottius varieornatus</name>
    <name type="common">Water bear</name>
    <name type="synonym">Tardigrade</name>
    <dbReference type="NCBI Taxonomy" id="947166"/>
    <lineage>
        <taxon>Eukaryota</taxon>
        <taxon>Metazoa</taxon>
        <taxon>Ecdysozoa</taxon>
        <taxon>Tardigrada</taxon>
        <taxon>Eutardigrada</taxon>
        <taxon>Parachela</taxon>
        <taxon>Hypsibioidea</taxon>
        <taxon>Ramazzottiidae</taxon>
        <taxon>Ramazzottius</taxon>
    </lineage>
</organism>
<accession>A0A1D1VRF3</accession>
<comment type="subcellular location">
    <subcellularLocation>
        <location evidence="1">Secreted</location>
    </subcellularLocation>
</comment>
<keyword evidence="3" id="KW-0964">Secreted</keyword>
<name>A0A1D1VRF3_RAMVA</name>
<evidence type="ECO:0000259" key="5">
    <source>
        <dbReference type="SMART" id="SM00737"/>
    </source>
</evidence>
<keyword evidence="4" id="KW-0732">Signal</keyword>
<dbReference type="STRING" id="947166.A0A1D1VRF3"/>
<proteinExistence type="inferred from homology"/>
<dbReference type="EMBL" id="BDGG01000007">
    <property type="protein sequence ID" value="GAV01139.1"/>
    <property type="molecule type" value="Genomic_DNA"/>
</dbReference>
<evidence type="ECO:0000313" key="6">
    <source>
        <dbReference type="EMBL" id="GAV01139.1"/>
    </source>
</evidence>
<dbReference type="Pfam" id="PF02221">
    <property type="entry name" value="E1_DerP2_DerF2"/>
    <property type="match status" value="1"/>
</dbReference>
<dbReference type="OrthoDB" id="6489092at2759"/>
<dbReference type="FunFam" id="2.60.40.770:FF:000001">
    <property type="entry name" value="NPC intracellular cholesterol transporter 2"/>
    <property type="match status" value="1"/>
</dbReference>
<sequence>MASSPVYLFTTTFYVLSTTCGLSLATTIPFKDCGTQNGKVLKVDITPCASDPCEFSEGQNVTAEIDFMITEQQVSQATLAASATIFGRKIRLPVPQPDVCLISGVICPLKSGVIYKMVDEIDVPRGIPSLRAKIPLEVTLTGFDEQFFLCGTIDVIVG</sequence>